<evidence type="ECO:0000256" key="3">
    <source>
        <dbReference type="ARBA" id="ARBA00012438"/>
    </source>
</evidence>
<dbReference type="PROSITE" id="PS50109">
    <property type="entry name" value="HIS_KIN"/>
    <property type="match status" value="1"/>
</dbReference>
<accession>A0ABS5ZB30</accession>
<sequence length="461" mass="52385">MNFFPRKIASQLILLILFALIAAQIISTIVIGQRQFKKINQNFINEFEYRLNQLHQLLPSLDEQQQQLVLNAASTGIIHFSFDNKPIINKTVGSWQPTFQHAPKTLYVWHQEPCYVHVWLFCDQKVLDFSERIKEAMPWSVINDEIFSNSKVTHVASFQIAENQWLNAALLPPPRLSAIWTNRTITFLVICGLIMVAVVTAITHHITSPLRLLSEYAHRFGRGESLPPLPTQGTIELQETIKAFNEMYTRIQRFTNDRTQLLAALSHDLRTPITSLALRLEFIPDCEDKDRMLVTLKELQHMVENTLTHVRVLADTEQFQSVDLGSLISSVATDLVDLGMPIEANLDKHITAKCKPIALRRALRNLLENAVRYGQHAQVELSETEHYVKIRVTDHGPGIPQEKINEVLKPFFRLESSRNSNSGGIGLGLTITKDIIQNHGGQLTLKNLSPRGLEVIIKLPK</sequence>
<dbReference type="Pfam" id="PF00672">
    <property type="entry name" value="HAMP"/>
    <property type="match status" value="1"/>
</dbReference>
<evidence type="ECO:0000256" key="7">
    <source>
        <dbReference type="ARBA" id="ARBA00022679"/>
    </source>
</evidence>
<evidence type="ECO:0000313" key="18">
    <source>
        <dbReference type="EMBL" id="MBU2710112.1"/>
    </source>
</evidence>
<dbReference type="EMBL" id="JAGSOY010000004">
    <property type="protein sequence ID" value="MBU2710112.1"/>
    <property type="molecule type" value="Genomic_DNA"/>
</dbReference>
<dbReference type="Pfam" id="PF02518">
    <property type="entry name" value="HATPase_c"/>
    <property type="match status" value="1"/>
</dbReference>
<evidence type="ECO:0000256" key="15">
    <source>
        <dbReference type="SAM" id="Phobius"/>
    </source>
</evidence>
<keyword evidence="11" id="KW-0067">ATP-binding</keyword>
<dbReference type="SUPFAM" id="SSF47384">
    <property type="entry name" value="Homodimeric domain of signal transducing histidine kinase"/>
    <property type="match status" value="1"/>
</dbReference>
<feature type="transmembrane region" description="Helical" evidence="15">
    <location>
        <begin position="185"/>
        <end position="206"/>
    </location>
</feature>
<keyword evidence="14 15" id="KW-0472">Membrane</keyword>
<dbReference type="InterPro" id="IPR036097">
    <property type="entry name" value="HisK_dim/P_sf"/>
</dbReference>
<dbReference type="Pfam" id="PF00512">
    <property type="entry name" value="HisKA"/>
    <property type="match status" value="1"/>
</dbReference>
<dbReference type="Proteomes" id="UP000690515">
    <property type="component" value="Unassembled WGS sequence"/>
</dbReference>
<dbReference type="InterPro" id="IPR003660">
    <property type="entry name" value="HAMP_dom"/>
</dbReference>
<name>A0ABS5ZB30_9GAMM</name>
<keyword evidence="4" id="KW-1003">Cell membrane</keyword>
<evidence type="ECO:0000256" key="12">
    <source>
        <dbReference type="ARBA" id="ARBA00022989"/>
    </source>
</evidence>
<keyword evidence="5" id="KW-0997">Cell inner membrane</keyword>
<dbReference type="SMART" id="SM00387">
    <property type="entry name" value="HATPase_c"/>
    <property type="match status" value="1"/>
</dbReference>
<evidence type="ECO:0000256" key="4">
    <source>
        <dbReference type="ARBA" id="ARBA00022475"/>
    </source>
</evidence>
<keyword evidence="6" id="KW-0597">Phosphoprotein</keyword>
<evidence type="ECO:0000313" key="19">
    <source>
        <dbReference type="Proteomes" id="UP000690515"/>
    </source>
</evidence>
<evidence type="ECO:0000256" key="14">
    <source>
        <dbReference type="ARBA" id="ARBA00023136"/>
    </source>
</evidence>
<keyword evidence="12 15" id="KW-1133">Transmembrane helix</keyword>
<evidence type="ECO:0000256" key="5">
    <source>
        <dbReference type="ARBA" id="ARBA00022519"/>
    </source>
</evidence>
<keyword evidence="10" id="KW-0418">Kinase</keyword>
<dbReference type="Gene3D" id="1.10.287.130">
    <property type="match status" value="1"/>
</dbReference>
<evidence type="ECO:0000259" key="16">
    <source>
        <dbReference type="PROSITE" id="PS50109"/>
    </source>
</evidence>
<feature type="transmembrane region" description="Helical" evidence="15">
    <location>
        <begin position="12"/>
        <end position="32"/>
    </location>
</feature>
<evidence type="ECO:0000256" key="9">
    <source>
        <dbReference type="ARBA" id="ARBA00022741"/>
    </source>
</evidence>
<dbReference type="EC" id="2.7.13.3" evidence="3"/>
<dbReference type="PANTHER" id="PTHR44936:SF5">
    <property type="entry name" value="SENSOR HISTIDINE KINASE ENVZ"/>
    <property type="match status" value="1"/>
</dbReference>
<evidence type="ECO:0000259" key="17">
    <source>
        <dbReference type="PROSITE" id="PS50885"/>
    </source>
</evidence>
<dbReference type="PRINTS" id="PR00344">
    <property type="entry name" value="BCTRLSENSOR"/>
</dbReference>
<comment type="subcellular location">
    <subcellularLocation>
        <location evidence="2">Cell inner membrane</location>
        <topology evidence="2">Multi-pass membrane protein</topology>
    </subcellularLocation>
</comment>
<dbReference type="InterPro" id="IPR004358">
    <property type="entry name" value="Sig_transdc_His_kin-like_C"/>
</dbReference>
<protein>
    <recommendedName>
        <fullName evidence="3">histidine kinase</fullName>
        <ecNumber evidence="3">2.7.13.3</ecNumber>
    </recommendedName>
</protein>
<evidence type="ECO:0000256" key="11">
    <source>
        <dbReference type="ARBA" id="ARBA00022840"/>
    </source>
</evidence>
<feature type="domain" description="HAMP" evidence="17">
    <location>
        <begin position="204"/>
        <end position="256"/>
    </location>
</feature>
<evidence type="ECO:0000256" key="2">
    <source>
        <dbReference type="ARBA" id="ARBA00004429"/>
    </source>
</evidence>
<dbReference type="InterPro" id="IPR003661">
    <property type="entry name" value="HisK_dim/P_dom"/>
</dbReference>
<dbReference type="InterPro" id="IPR005467">
    <property type="entry name" value="His_kinase_dom"/>
</dbReference>
<keyword evidence="8 15" id="KW-0812">Transmembrane</keyword>
<comment type="catalytic activity">
    <reaction evidence="1">
        <text>ATP + protein L-histidine = ADP + protein N-phospho-L-histidine.</text>
        <dbReference type="EC" id="2.7.13.3"/>
    </reaction>
</comment>
<organism evidence="18 19">
    <name type="scientific">Zooshikella harenae</name>
    <dbReference type="NCBI Taxonomy" id="2827238"/>
    <lineage>
        <taxon>Bacteria</taxon>
        <taxon>Pseudomonadati</taxon>
        <taxon>Pseudomonadota</taxon>
        <taxon>Gammaproteobacteria</taxon>
        <taxon>Oceanospirillales</taxon>
        <taxon>Zooshikellaceae</taxon>
        <taxon>Zooshikella</taxon>
    </lineage>
</organism>
<dbReference type="CDD" id="cd00082">
    <property type="entry name" value="HisKA"/>
    <property type="match status" value="1"/>
</dbReference>
<keyword evidence="13" id="KW-0902">Two-component regulatory system</keyword>
<dbReference type="InterPro" id="IPR050980">
    <property type="entry name" value="2C_sensor_his_kinase"/>
</dbReference>
<keyword evidence="9" id="KW-0547">Nucleotide-binding</keyword>
<feature type="domain" description="Histidine kinase" evidence="16">
    <location>
        <begin position="264"/>
        <end position="461"/>
    </location>
</feature>
<dbReference type="SMART" id="SM00388">
    <property type="entry name" value="HisKA"/>
    <property type="match status" value="1"/>
</dbReference>
<evidence type="ECO:0000256" key="1">
    <source>
        <dbReference type="ARBA" id="ARBA00000085"/>
    </source>
</evidence>
<comment type="caution">
    <text evidence="18">The sequence shown here is derived from an EMBL/GenBank/DDBJ whole genome shotgun (WGS) entry which is preliminary data.</text>
</comment>
<evidence type="ECO:0000256" key="8">
    <source>
        <dbReference type="ARBA" id="ARBA00022692"/>
    </source>
</evidence>
<keyword evidence="7" id="KW-0808">Transferase</keyword>
<reference evidence="18 19" key="1">
    <citation type="submission" date="2021-04" db="EMBL/GenBank/DDBJ databases">
        <authorList>
            <person name="Pira H."/>
            <person name="Risdian C."/>
            <person name="Wink J."/>
        </authorList>
    </citation>
    <scope>NUCLEOTIDE SEQUENCE [LARGE SCALE GENOMIC DNA]</scope>
    <source>
        <strain evidence="18 19">WH53</strain>
    </source>
</reference>
<dbReference type="SMART" id="SM00304">
    <property type="entry name" value="HAMP"/>
    <property type="match status" value="1"/>
</dbReference>
<dbReference type="CDD" id="cd06225">
    <property type="entry name" value="HAMP"/>
    <property type="match status" value="1"/>
</dbReference>
<evidence type="ECO:0000256" key="13">
    <source>
        <dbReference type="ARBA" id="ARBA00023012"/>
    </source>
</evidence>
<dbReference type="Gene3D" id="3.30.565.10">
    <property type="entry name" value="Histidine kinase-like ATPase, C-terminal domain"/>
    <property type="match status" value="1"/>
</dbReference>
<dbReference type="InterPro" id="IPR003594">
    <property type="entry name" value="HATPase_dom"/>
</dbReference>
<evidence type="ECO:0000256" key="10">
    <source>
        <dbReference type="ARBA" id="ARBA00022777"/>
    </source>
</evidence>
<gene>
    <name evidence="18" type="ORF">KCG35_03480</name>
</gene>
<proteinExistence type="predicted"/>
<dbReference type="PANTHER" id="PTHR44936">
    <property type="entry name" value="SENSOR PROTEIN CREC"/>
    <property type="match status" value="1"/>
</dbReference>
<dbReference type="RefSeq" id="WP_215818266.1">
    <property type="nucleotide sequence ID" value="NZ_JAGSOY010000004.1"/>
</dbReference>
<dbReference type="InterPro" id="IPR036890">
    <property type="entry name" value="HATPase_C_sf"/>
</dbReference>
<evidence type="ECO:0000256" key="6">
    <source>
        <dbReference type="ARBA" id="ARBA00022553"/>
    </source>
</evidence>
<dbReference type="SUPFAM" id="SSF55874">
    <property type="entry name" value="ATPase domain of HSP90 chaperone/DNA topoisomerase II/histidine kinase"/>
    <property type="match status" value="1"/>
</dbReference>
<keyword evidence="19" id="KW-1185">Reference proteome</keyword>
<dbReference type="PROSITE" id="PS50885">
    <property type="entry name" value="HAMP"/>
    <property type="match status" value="1"/>
</dbReference>